<dbReference type="EMBL" id="SBKQ01000016">
    <property type="protein sequence ID" value="RXR28859.1"/>
    <property type="molecule type" value="Genomic_DNA"/>
</dbReference>
<name>A0A4Q1KI97_9FLAO</name>
<proteinExistence type="predicted"/>
<keyword evidence="2" id="KW-1185">Reference proteome</keyword>
<comment type="caution">
    <text evidence="1">The sequence shown here is derived from an EMBL/GenBank/DDBJ whole genome shotgun (WGS) entry which is preliminary data.</text>
</comment>
<feature type="non-terminal residue" evidence="1">
    <location>
        <position position="208"/>
    </location>
</feature>
<dbReference type="RefSeq" id="WP_164975464.1">
    <property type="nucleotide sequence ID" value="NZ_SBKQ01000016.1"/>
</dbReference>
<gene>
    <name evidence="1" type="ORF">EQG68_13550</name>
</gene>
<evidence type="ECO:0000313" key="1">
    <source>
        <dbReference type="EMBL" id="RXR28859.1"/>
    </source>
</evidence>
<reference evidence="2" key="1">
    <citation type="submission" date="2019-01" db="EMBL/GenBank/DDBJ databases">
        <title>Cytophagaceae bacterium strain CAR-16.</title>
        <authorList>
            <person name="Chen W.-M."/>
        </authorList>
    </citation>
    <scope>NUCLEOTIDE SEQUENCE [LARGE SCALE GENOMIC DNA]</scope>
    <source>
        <strain evidence="2">ICH-30</strain>
    </source>
</reference>
<dbReference type="AlphaFoldDB" id="A0A4Q1KI97"/>
<organism evidence="1 2">
    <name type="scientific">Flavobacterium piscinae</name>
    <dbReference type="NCBI Taxonomy" id="2506424"/>
    <lineage>
        <taxon>Bacteria</taxon>
        <taxon>Pseudomonadati</taxon>
        <taxon>Bacteroidota</taxon>
        <taxon>Flavobacteriia</taxon>
        <taxon>Flavobacteriales</taxon>
        <taxon>Flavobacteriaceae</taxon>
        <taxon>Flavobacterium</taxon>
    </lineage>
</organism>
<accession>A0A4Q1KI97</accession>
<protein>
    <submittedName>
        <fullName evidence="1">Uncharacterized protein</fullName>
    </submittedName>
</protein>
<sequence>MTGFEVISDRKLVQSNVEVIHTNFFDEERWDNFLSSKIGITDDRRLTVIPLENGAGASMKIGLNQGTQYVFSLDLDRSEIPSTQPLLLAIRDGNMNILVSQEINASGLIYQQYAAVQTGIHFVTITQPTVDTIGPAFYLDNYYVYAMPTSGQDFVSLYLPDVLAYNDYYPFGMLIPNRFESIDDYRYGFQGQEKDDELKGEGNSLNYK</sequence>
<evidence type="ECO:0000313" key="2">
    <source>
        <dbReference type="Proteomes" id="UP000289734"/>
    </source>
</evidence>
<dbReference type="Proteomes" id="UP000289734">
    <property type="component" value="Unassembled WGS sequence"/>
</dbReference>